<evidence type="ECO:0000313" key="1">
    <source>
        <dbReference type="EMBL" id="MCD1127655.1"/>
    </source>
</evidence>
<dbReference type="Proteomes" id="UP001139171">
    <property type="component" value="Unassembled WGS sequence"/>
</dbReference>
<evidence type="ECO:0000313" key="2">
    <source>
        <dbReference type="Proteomes" id="UP001139171"/>
    </source>
</evidence>
<dbReference type="EMBL" id="JAJNAG010000070">
    <property type="protein sequence ID" value="MCD1127655.1"/>
    <property type="molecule type" value="Genomic_DNA"/>
</dbReference>
<proteinExistence type="predicted"/>
<accession>A0A9X1SM82</accession>
<dbReference type="AlphaFoldDB" id="A0A9X1SM82"/>
<reference evidence="1" key="1">
    <citation type="submission" date="2021-11" db="EMBL/GenBank/DDBJ databases">
        <title>Jinshanibacter sp. isolated from one year old Eriocheir sinensis.</title>
        <authorList>
            <person name="Li J.-Y."/>
            <person name="He W."/>
            <person name="Gao T.-H."/>
        </authorList>
    </citation>
    <scope>NUCLEOTIDE SEQUENCE</scope>
    <source>
        <strain evidence="1">LJY008</strain>
    </source>
</reference>
<comment type="caution">
    <text evidence="1">The sequence shown here is derived from an EMBL/GenBank/DDBJ whole genome shotgun (WGS) entry which is preliminary data.</text>
</comment>
<keyword evidence="2" id="KW-1185">Reference proteome</keyword>
<sequence>MPFKTNPNLAHRKRAFLHFWGAAALLPFAFYAYSAPELNRINNQQIIHQQERQKALDDRIRSVCWYSHLKTRWF</sequence>
<name>A0A9X1SM82_9GAMM</name>
<dbReference type="RefSeq" id="WP_230611728.1">
    <property type="nucleotide sequence ID" value="NZ_JAJNAG010000070.1"/>
</dbReference>
<protein>
    <submittedName>
        <fullName evidence="1">Uncharacterized protein</fullName>
    </submittedName>
</protein>
<gene>
    <name evidence="1" type="ORF">LPW36_16995</name>
</gene>
<organism evidence="1 2">
    <name type="scientific">Limnobaculum eriocheiris</name>
    <dbReference type="NCBI Taxonomy" id="2897391"/>
    <lineage>
        <taxon>Bacteria</taxon>
        <taxon>Pseudomonadati</taxon>
        <taxon>Pseudomonadota</taxon>
        <taxon>Gammaproteobacteria</taxon>
        <taxon>Enterobacterales</taxon>
        <taxon>Budviciaceae</taxon>
        <taxon>Limnobaculum</taxon>
    </lineage>
</organism>